<keyword evidence="2" id="KW-1185">Reference proteome</keyword>
<accession>A0AA37MZA2</accession>
<protein>
    <submittedName>
        <fullName evidence="1">Uncharacterized protein</fullName>
    </submittedName>
</protein>
<comment type="caution">
    <text evidence="1">The sequence shown here is derived from an EMBL/GenBank/DDBJ whole genome shotgun (WGS) entry which is preliminary data.</text>
</comment>
<dbReference type="Proteomes" id="UP001055185">
    <property type="component" value="Unassembled WGS sequence"/>
</dbReference>
<dbReference type="AlphaFoldDB" id="A0AA37MZA2"/>
<evidence type="ECO:0000313" key="2">
    <source>
        <dbReference type="Proteomes" id="UP001055185"/>
    </source>
</evidence>
<organism evidence="1 2">
    <name type="scientific">Faecalibacterium gallinarum</name>
    <dbReference type="NCBI Taxonomy" id="2903556"/>
    <lineage>
        <taxon>Bacteria</taxon>
        <taxon>Bacillati</taxon>
        <taxon>Bacillota</taxon>
        <taxon>Clostridia</taxon>
        <taxon>Eubacteriales</taxon>
        <taxon>Oscillospiraceae</taxon>
        <taxon>Faecalibacterium</taxon>
    </lineage>
</organism>
<proteinExistence type="predicted"/>
<evidence type="ECO:0000313" key="1">
    <source>
        <dbReference type="EMBL" id="GJN65327.1"/>
    </source>
</evidence>
<dbReference type="EMBL" id="BQKV01000081">
    <property type="protein sequence ID" value="GJN65327.1"/>
    <property type="molecule type" value="Genomic_DNA"/>
</dbReference>
<sequence>MNFRSRKYIRFSKAGSDPGFIILRQKYNILLYNFTNTQYIVELRCWNRKGGVI</sequence>
<name>A0AA37MZA2_9FIRM</name>
<reference evidence="1" key="1">
    <citation type="journal article" date="2022" name="Int. J. Syst. Evol. Microbiol.">
        <title>Genome-based, phenotypic and chemotaxonomic classification of Faecalibacterium strains: proposal of three novel species Faecalibacterium duncaniae sp. nov., Faecalibacterium hattorii sp. nov. and Faecalibacterium gallinarum sp. nov. .</title>
        <authorList>
            <person name="Sakamoto M."/>
            <person name="Sakurai N."/>
            <person name="Tanno H."/>
            <person name="Iino T."/>
            <person name="Ohkuma M."/>
            <person name="Endo A."/>
        </authorList>
    </citation>
    <scope>NUCLEOTIDE SEQUENCE</scope>
    <source>
        <strain evidence="1">JCM 17207</strain>
    </source>
</reference>
<gene>
    <name evidence="1" type="ORF">JCM17207_19520</name>
</gene>